<dbReference type="Proteomes" id="UP001589670">
    <property type="component" value="Unassembled WGS sequence"/>
</dbReference>
<feature type="compositionally biased region" description="Basic and acidic residues" evidence="1">
    <location>
        <begin position="25"/>
        <end position="41"/>
    </location>
</feature>
<protein>
    <recommendedName>
        <fullName evidence="4">Glycerol-3-phosphate dehydrogenase</fullName>
    </recommendedName>
</protein>
<comment type="caution">
    <text evidence="2">The sequence shown here is derived from an EMBL/GenBank/DDBJ whole genome shotgun (WGS) entry which is preliminary data.</text>
</comment>
<name>A0ABV5HYU5_9RHOB</name>
<feature type="compositionally biased region" description="Basic and acidic residues" evidence="1">
    <location>
        <begin position="100"/>
        <end position="115"/>
    </location>
</feature>
<gene>
    <name evidence="2" type="ORF">ACFFU4_07475</name>
</gene>
<feature type="compositionally biased region" description="Basic and acidic residues" evidence="1">
    <location>
        <begin position="245"/>
        <end position="269"/>
    </location>
</feature>
<proteinExistence type="predicted"/>
<evidence type="ECO:0000256" key="1">
    <source>
        <dbReference type="SAM" id="MobiDB-lite"/>
    </source>
</evidence>
<evidence type="ECO:0000313" key="2">
    <source>
        <dbReference type="EMBL" id="MFB9149590.1"/>
    </source>
</evidence>
<dbReference type="EMBL" id="JBHMEC010000011">
    <property type="protein sequence ID" value="MFB9149590.1"/>
    <property type="molecule type" value="Genomic_DNA"/>
</dbReference>
<accession>A0ABV5HYU5</accession>
<keyword evidence="3" id="KW-1185">Reference proteome</keyword>
<dbReference type="RefSeq" id="WP_377068651.1">
    <property type="nucleotide sequence ID" value="NZ_JBHMEC010000011.1"/>
</dbReference>
<reference evidence="2 3" key="1">
    <citation type="submission" date="2024-09" db="EMBL/GenBank/DDBJ databases">
        <authorList>
            <person name="Sun Q."/>
            <person name="Mori K."/>
        </authorList>
    </citation>
    <scope>NUCLEOTIDE SEQUENCE [LARGE SCALE GENOMIC DNA]</scope>
    <source>
        <strain evidence="2 3">CECT 9424</strain>
    </source>
</reference>
<evidence type="ECO:0008006" key="4">
    <source>
        <dbReference type="Google" id="ProtNLM"/>
    </source>
</evidence>
<feature type="compositionally biased region" description="Acidic residues" evidence="1">
    <location>
        <begin position="171"/>
        <end position="183"/>
    </location>
</feature>
<sequence length="328" mass="34082">MSDPVANVDIEDVLSSIRRLVSNGSEKDGGTSRTKPEDERLVLTPSQRVDESDPAPADECVPTEGATVGAVGVTEAHPPEIDPAPVPGSDRGGDGPADIAGKEHGEEQGDEHGDAETGAGPSPETEDEATLVPLSPELPDVEGDAGPDTPGPVGSKSARGTGAADQTGSDAEIDAGDAEEDPALEGIAAMFARHESAAPSAWEPDGDDEDAFADGASSPALDWRDLDATVEADGDAPDMAGTDHGGGRGTDDQRRAPLRDQDAGAHPDQENAFAVDDEAVLDEAALRDLVAEIVREELMGTLGERITRNVRKLVRREIHRALNSQDFD</sequence>
<feature type="region of interest" description="Disordered" evidence="1">
    <location>
        <begin position="19"/>
        <end position="272"/>
    </location>
</feature>
<evidence type="ECO:0000313" key="3">
    <source>
        <dbReference type="Proteomes" id="UP001589670"/>
    </source>
</evidence>
<organism evidence="2 3">
    <name type="scientific">Roseovarius ramblicola</name>
    <dbReference type="NCBI Taxonomy" id="2022336"/>
    <lineage>
        <taxon>Bacteria</taxon>
        <taxon>Pseudomonadati</taxon>
        <taxon>Pseudomonadota</taxon>
        <taxon>Alphaproteobacteria</taxon>
        <taxon>Rhodobacterales</taxon>
        <taxon>Roseobacteraceae</taxon>
        <taxon>Roseovarius</taxon>
    </lineage>
</organism>